<evidence type="ECO:0000256" key="1">
    <source>
        <dbReference type="SAM" id="Phobius"/>
    </source>
</evidence>
<dbReference type="Pfam" id="PF13559">
    <property type="entry name" value="DUF4129"/>
    <property type="match status" value="1"/>
</dbReference>
<keyword evidence="1" id="KW-0472">Membrane</keyword>
<sequence>MAEKSSAQQFDQAWGSLKADRTVQFDFIKTPAEPKPPEWLEAIGRFFEGILRAIGRALQWLFSWMPDAPYARFVLGTLLVIGVALLVWLIVDRLRHDEWRLPWRRREGEAAEVVAGDVAWLPEEMPARAWLEEAEALARQGRFAEAVHCLLLRSVEDMARRRPDAVRPGLTSRELARSELLTEHARPLFAGLARTVEDSLFGGRPVGEPRWHEAREAYGSFALPETWRA</sequence>
<evidence type="ECO:0000313" key="3">
    <source>
        <dbReference type="EMBL" id="NJC05877.1"/>
    </source>
</evidence>
<dbReference type="InterPro" id="IPR025403">
    <property type="entry name" value="TgpA-like_C"/>
</dbReference>
<evidence type="ECO:0000313" key="4">
    <source>
        <dbReference type="Proteomes" id="UP000558192"/>
    </source>
</evidence>
<gene>
    <name evidence="3" type="ORF">GGQ97_001670</name>
</gene>
<proteinExistence type="predicted"/>
<dbReference type="RefSeq" id="WP_168068718.1">
    <property type="nucleotide sequence ID" value="NZ_JAATJC010000001.1"/>
</dbReference>
<dbReference type="EMBL" id="JAATJC010000001">
    <property type="protein sequence ID" value="NJC05877.1"/>
    <property type="molecule type" value="Genomic_DNA"/>
</dbReference>
<name>A0A7X5Y680_9SPHN</name>
<evidence type="ECO:0000259" key="2">
    <source>
        <dbReference type="Pfam" id="PF13559"/>
    </source>
</evidence>
<keyword evidence="1" id="KW-0812">Transmembrane</keyword>
<reference evidence="3 4" key="1">
    <citation type="submission" date="2020-03" db="EMBL/GenBank/DDBJ databases">
        <title>Genomic Encyclopedia of Type Strains, Phase IV (KMG-IV): sequencing the most valuable type-strain genomes for metagenomic binning, comparative biology and taxonomic classification.</title>
        <authorList>
            <person name="Goeker M."/>
        </authorList>
    </citation>
    <scope>NUCLEOTIDE SEQUENCE [LARGE SCALE GENOMIC DNA]</scope>
    <source>
        <strain evidence="3 4">DSM 16846</strain>
    </source>
</reference>
<feature type="transmembrane region" description="Helical" evidence="1">
    <location>
        <begin position="70"/>
        <end position="91"/>
    </location>
</feature>
<keyword evidence="1" id="KW-1133">Transmembrane helix</keyword>
<dbReference type="Proteomes" id="UP000558192">
    <property type="component" value="Unassembled WGS sequence"/>
</dbReference>
<protein>
    <recommendedName>
        <fullName evidence="2">Protein-glutamine gamma-glutamyltransferase-like C-terminal domain-containing protein</fullName>
    </recommendedName>
</protein>
<dbReference type="AlphaFoldDB" id="A0A7X5Y680"/>
<organism evidence="3 4">
    <name type="scientific">Sphingomonas kaistensis</name>
    <dbReference type="NCBI Taxonomy" id="298708"/>
    <lineage>
        <taxon>Bacteria</taxon>
        <taxon>Pseudomonadati</taxon>
        <taxon>Pseudomonadota</taxon>
        <taxon>Alphaproteobacteria</taxon>
        <taxon>Sphingomonadales</taxon>
        <taxon>Sphingomonadaceae</taxon>
        <taxon>Sphingomonas</taxon>
    </lineage>
</organism>
<keyword evidence="4" id="KW-1185">Reference proteome</keyword>
<comment type="caution">
    <text evidence="3">The sequence shown here is derived from an EMBL/GenBank/DDBJ whole genome shotgun (WGS) entry which is preliminary data.</text>
</comment>
<accession>A0A7X5Y680</accession>
<feature type="domain" description="Protein-glutamine gamma-glutamyltransferase-like C-terminal" evidence="2">
    <location>
        <begin position="152"/>
        <end position="218"/>
    </location>
</feature>